<dbReference type="Proteomes" id="UP000197138">
    <property type="component" value="Unassembled WGS sequence"/>
</dbReference>
<evidence type="ECO:0000313" key="2">
    <source>
        <dbReference type="Proteomes" id="UP000197138"/>
    </source>
</evidence>
<reference evidence="2" key="1">
    <citation type="journal article" date="2017" name="Plant J.">
        <title>The pomegranate (Punica granatum L.) genome and the genomics of punicalagin biosynthesis.</title>
        <authorList>
            <person name="Qin G."/>
            <person name="Xu C."/>
            <person name="Ming R."/>
            <person name="Tang H."/>
            <person name="Guyot R."/>
            <person name="Kramer E.M."/>
            <person name="Hu Y."/>
            <person name="Yi X."/>
            <person name="Qi Y."/>
            <person name="Xu X."/>
            <person name="Gao Z."/>
            <person name="Pan H."/>
            <person name="Jian J."/>
            <person name="Tian Y."/>
            <person name="Yue Z."/>
            <person name="Xu Y."/>
        </authorList>
    </citation>
    <scope>NUCLEOTIDE SEQUENCE [LARGE SCALE GENOMIC DNA]</scope>
    <source>
        <strain evidence="2">cv. Dabenzi</strain>
    </source>
</reference>
<protein>
    <submittedName>
        <fullName evidence="1">Uncharacterized protein</fullName>
    </submittedName>
</protein>
<accession>A0A218WLT8</accession>
<dbReference type="AlphaFoldDB" id="A0A218WLT8"/>
<organism evidence="1 2">
    <name type="scientific">Punica granatum</name>
    <name type="common">Pomegranate</name>
    <dbReference type="NCBI Taxonomy" id="22663"/>
    <lineage>
        <taxon>Eukaryota</taxon>
        <taxon>Viridiplantae</taxon>
        <taxon>Streptophyta</taxon>
        <taxon>Embryophyta</taxon>
        <taxon>Tracheophyta</taxon>
        <taxon>Spermatophyta</taxon>
        <taxon>Magnoliopsida</taxon>
        <taxon>eudicotyledons</taxon>
        <taxon>Gunneridae</taxon>
        <taxon>Pentapetalae</taxon>
        <taxon>rosids</taxon>
        <taxon>malvids</taxon>
        <taxon>Myrtales</taxon>
        <taxon>Lythraceae</taxon>
        <taxon>Punica</taxon>
    </lineage>
</organism>
<name>A0A218WLT8_PUNGR</name>
<evidence type="ECO:0000313" key="1">
    <source>
        <dbReference type="EMBL" id="OWM73765.1"/>
    </source>
</evidence>
<comment type="caution">
    <text evidence="1">The sequence shown here is derived from an EMBL/GenBank/DDBJ whole genome shotgun (WGS) entry which is preliminary data.</text>
</comment>
<dbReference type="EMBL" id="MTKT01003950">
    <property type="protein sequence ID" value="OWM73765.1"/>
    <property type="molecule type" value="Genomic_DNA"/>
</dbReference>
<sequence length="161" mass="19952">MYPHFPYIHPFRYSVLAPYPEDMKWFYWYACHCYTIDIQFKLVEMLRFFRRHAIVRDMINYSTEDRNSDTHFIQFHKWFKPLQQWEELFTEETRRVQPMPYGERHVIVLFQQMWYVGPPMRKSTRAQARAQGEPSEFQRTYSSKVWQTLLTDILDNDDAYR</sequence>
<proteinExistence type="predicted"/>
<gene>
    <name evidence="1" type="ORF">CDL15_Pgr026869</name>
</gene>